<gene>
    <name evidence="6" type="ORF">BSZ40_01895</name>
</gene>
<keyword evidence="4" id="KW-0346">Stress response</keyword>
<dbReference type="Pfam" id="PF00012">
    <property type="entry name" value="HSP70"/>
    <property type="match status" value="1"/>
</dbReference>
<evidence type="ECO:0000256" key="2">
    <source>
        <dbReference type="ARBA" id="ARBA00022741"/>
    </source>
</evidence>
<organism evidence="6 7">
    <name type="scientific">Buchananella hordeovulneris</name>
    <dbReference type="NCBI Taxonomy" id="52770"/>
    <lineage>
        <taxon>Bacteria</taxon>
        <taxon>Bacillati</taxon>
        <taxon>Actinomycetota</taxon>
        <taxon>Actinomycetes</taxon>
        <taxon>Actinomycetales</taxon>
        <taxon>Actinomycetaceae</taxon>
        <taxon>Buchananella</taxon>
    </lineage>
</organism>
<accession>A0A1Q5PXD0</accession>
<dbReference type="Proteomes" id="UP000185612">
    <property type="component" value="Unassembled WGS sequence"/>
</dbReference>
<evidence type="ECO:0000256" key="5">
    <source>
        <dbReference type="ARBA" id="ARBA00023186"/>
    </source>
</evidence>
<dbReference type="OrthoDB" id="9766019at2"/>
<dbReference type="Gene3D" id="3.90.640.10">
    <property type="entry name" value="Actin, Chain A, domain 4"/>
    <property type="match status" value="1"/>
</dbReference>
<dbReference type="InterPro" id="IPR013126">
    <property type="entry name" value="Hsp_70_fam"/>
</dbReference>
<evidence type="ECO:0000256" key="4">
    <source>
        <dbReference type="ARBA" id="ARBA00023016"/>
    </source>
</evidence>
<evidence type="ECO:0000256" key="1">
    <source>
        <dbReference type="ARBA" id="ARBA00007381"/>
    </source>
</evidence>
<dbReference type="PROSITE" id="PS00329">
    <property type="entry name" value="HSP70_2"/>
    <property type="match status" value="1"/>
</dbReference>
<dbReference type="GO" id="GO:0005524">
    <property type="term" value="F:ATP binding"/>
    <property type="evidence" value="ECO:0007669"/>
    <property type="project" value="UniProtKB-KW"/>
</dbReference>
<evidence type="ECO:0000313" key="7">
    <source>
        <dbReference type="Proteomes" id="UP000185612"/>
    </source>
</evidence>
<evidence type="ECO:0000256" key="3">
    <source>
        <dbReference type="ARBA" id="ARBA00022840"/>
    </source>
</evidence>
<dbReference type="GO" id="GO:0140662">
    <property type="term" value="F:ATP-dependent protein folding chaperone"/>
    <property type="evidence" value="ECO:0007669"/>
    <property type="project" value="InterPro"/>
</dbReference>
<sequence>MTRLGIDFGTTRTIVALADRGNYPVAQFLDPEGNAHSFVPTLVTCLPDGTLLCGHAAQARPELPMLRSFKRLLADPHLTMETPVTIGKHTYLLLDVLTAFFTSLRMALAASTLAAHLDSDQPLEAVVAVPARAFGMQRKMTLEAFRRAGFKITALLNEPSAAGFEFTHARPTSMTSQRTRVIVYDFGGGTFDASLVAIDGQDHEVIATAGDNHLGGDDVDLVLLEMALKEAGKHRKDLSVTDFDDLLMQCRTAKENLVPQSRRIVLDVAGEVVALPVAEFYDSLTSIVDRTITAMAPLLPSTGAQALKDEDVAGIYVVGGSSSLPLVPRALRERFGRRVLRSPLPAGSVAVGLAIAADDVGYDLSDQLSRSFGVFREGDAGAQTTFDAIVGAHETLPSSGVRTLTRRYHAAHNIGVFRFVEARELDEHGLPVGDVAPFACVTHPFAPDLEGIEDLAGYPVLRDESWQEIEERYELDAAGMISVTIRNLGTGHERAYRLA</sequence>
<evidence type="ECO:0000313" key="6">
    <source>
        <dbReference type="EMBL" id="OKL52263.1"/>
    </source>
</evidence>
<reference evidence="7" key="1">
    <citation type="submission" date="2016-12" db="EMBL/GenBank/DDBJ databases">
        <authorList>
            <person name="Meng X."/>
        </authorList>
    </citation>
    <scope>NUCLEOTIDE SEQUENCE [LARGE SCALE GENOMIC DNA]</scope>
    <source>
        <strain evidence="7">DSM 20732</strain>
    </source>
</reference>
<dbReference type="InterPro" id="IPR018181">
    <property type="entry name" value="Heat_shock_70_CS"/>
</dbReference>
<proteinExistence type="inferred from homology"/>
<dbReference type="STRING" id="52770.BSZ40_01895"/>
<dbReference type="InterPro" id="IPR043129">
    <property type="entry name" value="ATPase_NBD"/>
</dbReference>
<comment type="caution">
    <text evidence="6">The sequence shown here is derived from an EMBL/GenBank/DDBJ whole genome shotgun (WGS) entry which is preliminary data.</text>
</comment>
<dbReference type="PRINTS" id="PR00301">
    <property type="entry name" value="HEATSHOCK70"/>
</dbReference>
<dbReference type="PANTHER" id="PTHR19375">
    <property type="entry name" value="HEAT SHOCK PROTEIN 70KDA"/>
    <property type="match status" value="1"/>
</dbReference>
<dbReference type="Gene3D" id="3.30.420.40">
    <property type="match status" value="2"/>
</dbReference>
<keyword evidence="2" id="KW-0547">Nucleotide-binding</keyword>
<keyword evidence="3" id="KW-0067">ATP-binding</keyword>
<protein>
    <submittedName>
        <fullName evidence="6">Uncharacterized protein</fullName>
    </submittedName>
</protein>
<dbReference type="AlphaFoldDB" id="A0A1Q5PXD0"/>
<name>A0A1Q5PXD0_9ACTO</name>
<dbReference type="SUPFAM" id="SSF53067">
    <property type="entry name" value="Actin-like ATPase domain"/>
    <property type="match status" value="2"/>
</dbReference>
<dbReference type="EMBL" id="MQVS01000002">
    <property type="protein sequence ID" value="OKL52263.1"/>
    <property type="molecule type" value="Genomic_DNA"/>
</dbReference>
<keyword evidence="5" id="KW-0143">Chaperone</keyword>
<dbReference type="RefSeq" id="WP_073822782.1">
    <property type="nucleotide sequence ID" value="NZ_MQVS01000002.1"/>
</dbReference>
<keyword evidence="7" id="KW-1185">Reference proteome</keyword>
<comment type="similarity">
    <text evidence="1">Belongs to the heat shock protein 70 family.</text>
</comment>